<reference evidence="8" key="1">
    <citation type="journal article" date="2019" name="Int. J. Syst. Evol. Microbiol.">
        <title>The Global Catalogue of Microorganisms (GCM) 10K type strain sequencing project: providing services to taxonomists for standard genome sequencing and annotation.</title>
        <authorList>
            <consortium name="The Broad Institute Genomics Platform"/>
            <consortium name="The Broad Institute Genome Sequencing Center for Infectious Disease"/>
            <person name="Wu L."/>
            <person name="Ma J."/>
        </authorList>
    </citation>
    <scope>NUCLEOTIDE SEQUENCE [LARGE SCALE GENOMIC DNA]</scope>
    <source>
        <strain evidence="8">JCM 11650</strain>
    </source>
</reference>
<evidence type="ECO:0000256" key="1">
    <source>
        <dbReference type="ARBA" id="ARBA00022490"/>
    </source>
</evidence>
<name>A0ABW4PYV0_9MICO</name>
<keyword evidence="2" id="KW-0698">rRNA processing</keyword>
<sequence>MTTSTPHDPAPAPDQTDRAIIAAAEEEGIGCPCDVLVLDDATGALTAFALTTMAEHEDGRVITRASSRALTTSLAARFADALASGRLVLATAGEEGAEPAPLAEAAAAGEGCLTVLARLPKSLRALEDTALALAGARSGDGAREHTLVAGGRVKHMTRSQNEVLARAFTEVRGGRGVGKSRALIASGVREDAPAPRAQEGGAEVAVLGERRALALRAHGGVFGGAAADAGSLLLLGALDEHLRRGTEGIRSAIDLGSGNGLLTAYLAAALPGARVRGSDDDADAVLSTRATLAANGLDRDGVDVVWEDALERTREEAEAAAELDDLLGDEDGPGAAAPGGVGGVDLVVLNPPFHDGTAVDATLVQDLLDAAARVLRPGGELWLVHNSSLRYRAELARRIGAVRERARDRRFTVLSARRR</sequence>
<feature type="domain" description="Methyltransferase small" evidence="5">
    <location>
        <begin position="214"/>
        <end position="315"/>
    </location>
</feature>
<dbReference type="Pfam" id="PF05175">
    <property type="entry name" value="MTS"/>
    <property type="match status" value="2"/>
</dbReference>
<keyword evidence="8" id="KW-1185">Reference proteome</keyword>
<feature type="domain" description="Methyltransferase small" evidence="5">
    <location>
        <begin position="343"/>
        <end position="414"/>
    </location>
</feature>
<feature type="domain" description="RlmG N-terminal" evidence="6">
    <location>
        <begin position="12"/>
        <end position="184"/>
    </location>
</feature>
<dbReference type="InterPro" id="IPR029063">
    <property type="entry name" value="SAM-dependent_MTases_sf"/>
</dbReference>
<gene>
    <name evidence="7" type="ORF">ACFSDA_10035</name>
</gene>
<dbReference type="SUPFAM" id="SSF53335">
    <property type="entry name" value="S-adenosyl-L-methionine-dependent methyltransferases"/>
    <property type="match status" value="1"/>
</dbReference>
<dbReference type="InterPro" id="IPR058679">
    <property type="entry name" value="RlmG_N"/>
</dbReference>
<evidence type="ECO:0000256" key="2">
    <source>
        <dbReference type="ARBA" id="ARBA00022552"/>
    </source>
</evidence>
<evidence type="ECO:0000256" key="3">
    <source>
        <dbReference type="ARBA" id="ARBA00022603"/>
    </source>
</evidence>
<dbReference type="EC" id="2.1.1.172" evidence="7"/>
<organism evidence="7 8">
    <name type="scientific">Brachybacterium rhamnosum</name>
    <dbReference type="NCBI Taxonomy" id="173361"/>
    <lineage>
        <taxon>Bacteria</taxon>
        <taxon>Bacillati</taxon>
        <taxon>Actinomycetota</taxon>
        <taxon>Actinomycetes</taxon>
        <taxon>Micrococcales</taxon>
        <taxon>Dermabacteraceae</taxon>
        <taxon>Brachybacterium</taxon>
    </lineage>
</organism>
<dbReference type="RefSeq" id="WP_137770155.1">
    <property type="nucleotide sequence ID" value="NZ_BAAAIS010000002.1"/>
</dbReference>
<keyword evidence="4 7" id="KW-0808">Transferase</keyword>
<dbReference type="InterPro" id="IPR002052">
    <property type="entry name" value="DNA_methylase_N6_adenine_CS"/>
</dbReference>
<proteinExistence type="predicted"/>
<evidence type="ECO:0000256" key="4">
    <source>
        <dbReference type="ARBA" id="ARBA00022679"/>
    </source>
</evidence>
<dbReference type="InterPro" id="IPR007848">
    <property type="entry name" value="Small_mtfrase_dom"/>
</dbReference>
<keyword evidence="3 7" id="KW-0489">Methyltransferase</keyword>
<evidence type="ECO:0000259" key="5">
    <source>
        <dbReference type="Pfam" id="PF05175"/>
    </source>
</evidence>
<dbReference type="PANTHER" id="PTHR47816">
    <property type="entry name" value="RIBOSOMAL RNA SMALL SUBUNIT METHYLTRANSFERASE C"/>
    <property type="match status" value="1"/>
</dbReference>
<evidence type="ECO:0000313" key="8">
    <source>
        <dbReference type="Proteomes" id="UP001597280"/>
    </source>
</evidence>
<dbReference type="Proteomes" id="UP001597280">
    <property type="component" value="Unassembled WGS sequence"/>
</dbReference>
<evidence type="ECO:0000259" key="6">
    <source>
        <dbReference type="Pfam" id="PF26049"/>
    </source>
</evidence>
<dbReference type="PROSITE" id="PS00092">
    <property type="entry name" value="N6_MTASE"/>
    <property type="match status" value="1"/>
</dbReference>
<accession>A0ABW4PYV0</accession>
<comment type="caution">
    <text evidence="7">The sequence shown here is derived from an EMBL/GenBank/DDBJ whole genome shotgun (WGS) entry which is preliminary data.</text>
</comment>
<dbReference type="EC" id="2.1.1.174" evidence="7"/>
<keyword evidence="1" id="KW-0963">Cytoplasm</keyword>
<dbReference type="GO" id="GO:0052914">
    <property type="term" value="F:16S rRNA (guanine(1207)-N(2))-methyltransferase activity"/>
    <property type="evidence" value="ECO:0007669"/>
    <property type="project" value="UniProtKB-EC"/>
</dbReference>
<dbReference type="EMBL" id="JBHUFL010000002">
    <property type="protein sequence ID" value="MFD1835412.1"/>
    <property type="molecule type" value="Genomic_DNA"/>
</dbReference>
<dbReference type="Pfam" id="PF26049">
    <property type="entry name" value="RLMG_N"/>
    <property type="match status" value="1"/>
</dbReference>
<protein>
    <submittedName>
        <fullName evidence="7">Class I SAM-dependent methyltransferase</fullName>
        <ecNumber evidence="7">2.1.1.172</ecNumber>
        <ecNumber evidence="7">2.1.1.174</ecNumber>
    </submittedName>
</protein>
<dbReference type="Gene3D" id="3.40.50.150">
    <property type="entry name" value="Vaccinia Virus protein VP39"/>
    <property type="match status" value="2"/>
</dbReference>
<dbReference type="PANTHER" id="PTHR47816:SF4">
    <property type="entry name" value="RIBOSOMAL RNA SMALL SUBUNIT METHYLTRANSFERASE C"/>
    <property type="match status" value="1"/>
</dbReference>
<dbReference type="GO" id="GO:0052916">
    <property type="term" value="F:23S rRNA (guanine(1835)-N(2))-methyltransferase activity"/>
    <property type="evidence" value="ECO:0007669"/>
    <property type="project" value="UniProtKB-EC"/>
</dbReference>
<evidence type="ECO:0000313" key="7">
    <source>
        <dbReference type="EMBL" id="MFD1835412.1"/>
    </source>
</evidence>
<dbReference type="InterPro" id="IPR046977">
    <property type="entry name" value="RsmC/RlmG"/>
</dbReference>